<keyword evidence="2" id="KW-0812">Transmembrane</keyword>
<evidence type="ECO:0000256" key="2">
    <source>
        <dbReference type="SAM" id="Phobius"/>
    </source>
</evidence>
<dbReference type="GeneID" id="30992675"/>
<evidence type="ECO:0000313" key="3">
    <source>
        <dbReference type="EMBL" id="ODV69877.1"/>
    </source>
</evidence>
<name>A0A1E4RRJ9_9ASCO</name>
<accession>A0A1E4RRJ9</accession>
<dbReference type="RefSeq" id="XP_020078944.1">
    <property type="nucleotide sequence ID" value="XM_020218125.1"/>
</dbReference>
<proteinExistence type="predicted"/>
<feature type="compositionally biased region" description="Basic and acidic residues" evidence="1">
    <location>
        <begin position="1"/>
        <end position="28"/>
    </location>
</feature>
<keyword evidence="4" id="KW-1185">Reference proteome</keyword>
<gene>
    <name evidence="3" type="ORF">HYPBUDRAFT_101426</name>
</gene>
<reference evidence="4" key="1">
    <citation type="submission" date="2016-05" db="EMBL/GenBank/DDBJ databases">
        <title>Comparative genomics of biotechnologically important yeasts.</title>
        <authorList>
            <consortium name="DOE Joint Genome Institute"/>
            <person name="Riley R."/>
            <person name="Haridas S."/>
            <person name="Wolfe K.H."/>
            <person name="Lopes M.R."/>
            <person name="Hittinger C.T."/>
            <person name="Goker M."/>
            <person name="Salamov A."/>
            <person name="Wisecaver J."/>
            <person name="Long T.M."/>
            <person name="Aerts A.L."/>
            <person name="Barry K."/>
            <person name="Choi C."/>
            <person name="Clum A."/>
            <person name="Coughlan A.Y."/>
            <person name="Deshpande S."/>
            <person name="Douglass A.P."/>
            <person name="Hanson S.J."/>
            <person name="Klenk H.-P."/>
            <person name="Labutti K."/>
            <person name="Lapidus A."/>
            <person name="Lindquist E."/>
            <person name="Lipzen A."/>
            <person name="Meier-Kolthoff J.P."/>
            <person name="Ohm R.A."/>
            <person name="Otillar R.P."/>
            <person name="Pangilinan J."/>
            <person name="Peng Y."/>
            <person name="Rokas A."/>
            <person name="Rosa C.A."/>
            <person name="Scheuner C."/>
            <person name="Sibirny A.A."/>
            <person name="Slot J.C."/>
            <person name="Stielow J.B."/>
            <person name="Sun H."/>
            <person name="Kurtzman C.P."/>
            <person name="Blackwell M."/>
            <person name="Grigoriev I.V."/>
            <person name="Jeffries T.W."/>
        </authorList>
    </citation>
    <scope>NUCLEOTIDE SEQUENCE [LARGE SCALE GENOMIC DNA]</scope>
    <source>
        <strain evidence="4">NRRL Y-1933</strain>
    </source>
</reference>
<dbReference type="EMBL" id="KV454538">
    <property type="protein sequence ID" value="ODV69877.1"/>
    <property type="molecule type" value="Genomic_DNA"/>
</dbReference>
<organism evidence="3 4">
    <name type="scientific">Hyphopichia burtonii NRRL Y-1933</name>
    <dbReference type="NCBI Taxonomy" id="984485"/>
    <lineage>
        <taxon>Eukaryota</taxon>
        <taxon>Fungi</taxon>
        <taxon>Dikarya</taxon>
        <taxon>Ascomycota</taxon>
        <taxon>Saccharomycotina</taxon>
        <taxon>Pichiomycetes</taxon>
        <taxon>Debaryomycetaceae</taxon>
        <taxon>Hyphopichia</taxon>
    </lineage>
</organism>
<keyword evidence="2" id="KW-1133">Transmembrane helix</keyword>
<feature type="region of interest" description="Disordered" evidence="1">
    <location>
        <begin position="1"/>
        <end position="44"/>
    </location>
</feature>
<dbReference type="Proteomes" id="UP000095085">
    <property type="component" value="Unassembled WGS sequence"/>
</dbReference>
<evidence type="ECO:0000313" key="4">
    <source>
        <dbReference type="Proteomes" id="UP000095085"/>
    </source>
</evidence>
<dbReference type="OrthoDB" id="3784821at2759"/>
<sequence>MSTDKKTEKKTDKFANSSFHREGLKQSRLEYVPKPPPKPKAVKARESQFVKELVETGKPNWKLAPKEVKSRYYGIYMILLGLPIFLVLSTVLYRRLEGKSTRKVQEGEILENGDVRKFDEAEKWSTEKNSILYKIFGRDFFLDGFTSKTMGNATDNDKDKK</sequence>
<keyword evidence="2" id="KW-0472">Membrane</keyword>
<feature type="transmembrane region" description="Helical" evidence="2">
    <location>
        <begin position="73"/>
        <end position="93"/>
    </location>
</feature>
<dbReference type="AlphaFoldDB" id="A0A1E4RRJ9"/>
<protein>
    <submittedName>
        <fullName evidence="3">Uncharacterized protein</fullName>
    </submittedName>
</protein>
<evidence type="ECO:0000256" key="1">
    <source>
        <dbReference type="SAM" id="MobiDB-lite"/>
    </source>
</evidence>